<sequence>MCSNRSFPIVGRSEEETPAREDDLEDTDASGFMCGFVGFFQDTERLIANETRNLNDQMLLNGCYGPFGRQLFAMV</sequence>
<protein>
    <submittedName>
        <fullName evidence="2">Uncharacterized protein</fullName>
    </submittedName>
</protein>
<name>A0AAV7S8P1_PLEWA</name>
<reference evidence="2" key="1">
    <citation type="journal article" date="2022" name="bioRxiv">
        <title>Sequencing and chromosome-scale assembly of the giantPleurodeles waltlgenome.</title>
        <authorList>
            <person name="Brown T."/>
            <person name="Elewa A."/>
            <person name="Iarovenko S."/>
            <person name="Subramanian E."/>
            <person name="Araus A.J."/>
            <person name="Petzold A."/>
            <person name="Susuki M."/>
            <person name="Suzuki K.-i.T."/>
            <person name="Hayashi T."/>
            <person name="Toyoda A."/>
            <person name="Oliveira C."/>
            <person name="Osipova E."/>
            <person name="Leigh N.D."/>
            <person name="Simon A."/>
            <person name="Yun M.H."/>
        </authorList>
    </citation>
    <scope>NUCLEOTIDE SEQUENCE</scope>
    <source>
        <strain evidence="2">20211129_DDA</strain>
        <tissue evidence="2">Liver</tissue>
    </source>
</reference>
<organism evidence="2 3">
    <name type="scientific">Pleurodeles waltl</name>
    <name type="common">Iberian ribbed newt</name>
    <dbReference type="NCBI Taxonomy" id="8319"/>
    <lineage>
        <taxon>Eukaryota</taxon>
        <taxon>Metazoa</taxon>
        <taxon>Chordata</taxon>
        <taxon>Craniata</taxon>
        <taxon>Vertebrata</taxon>
        <taxon>Euteleostomi</taxon>
        <taxon>Amphibia</taxon>
        <taxon>Batrachia</taxon>
        <taxon>Caudata</taxon>
        <taxon>Salamandroidea</taxon>
        <taxon>Salamandridae</taxon>
        <taxon>Pleurodelinae</taxon>
        <taxon>Pleurodeles</taxon>
    </lineage>
</organism>
<dbReference type="EMBL" id="JANPWB010000008">
    <property type="protein sequence ID" value="KAJ1161414.1"/>
    <property type="molecule type" value="Genomic_DNA"/>
</dbReference>
<gene>
    <name evidence="2" type="ORF">NDU88_001900</name>
</gene>
<evidence type="ECO:0000313" key="3">
    <source>
        <dbReference type="Proteomes" id="UP001066276"/>
    </source>
</evidence>
<feature type="compositionally biased region" description="Basic and acidic residues" evidence="1">
    <location>
        <begin position="12"/>
        <end position="21"/>
    </location>
</feature>
<dbReference type="Proteomes" id="UP001066276">
    <property type="component" value="Chromosome 4_2"/>
</dbReference>
<accession>A0AAV7S8P1</accession>
<keyword evidence="3" id="KW-1185">Reference proteome</keyword>
<comment type="caution">
    <text evidence="2">The sequence shown here is derived from an EMBL/GenBank/DDBJ whole genome shotgun (WGS) entry which is preliminary data.</text>
</comment>
<feature type="region of interest" description="Disordered" evidence="1">
    <location>
        <begin position="1"/>
        <end position="26"/>
    </location>
</feature>
<evidence type="ECO:0000256" key="1">
    <source>
        <dbReference type="SAM" id="MobiDB-lite"/>
    </source>
</evidence>
<proteinExistence type="predicted"/>
<evidence type="ECO:0000313" key="2">
    <source>
        <dbReference type="EMBL" id="KAJ1161414.1"/>
    </source>
</evidence>
<dbReference type="AlphaFoldDB" id="A0AAV7S8P1"/>